<gene>
    <name evidence="2" type="ORF">HMPREF1991_01912</name>
</gene>
<dbReference type="eggNOG" id="ENOG502ZQ9K">
    <property type="taxonomic scope" value="Bacteria"/>
</dbReference>
<dbReference type="PATRIC" id="fig|1122985.7.peg.1985"/>
<evidence type="ECO:0000313" key="2">
    <source>
        <dbReference type="EMBL" id="KDR52019.1"/>
    </source>
</evidence>
<evidence type="ECO:0000313" key="3">
    <source>
        <dbReference type="Proteomes" id="UP000027442"/>
    </source>
</evidence>
<comment type="caution">
    <text evidence="2">The sequence shown here is derived from an EMBL/GenBank/DDBJ whole genome shotgun (WGS) entry which is preliminary data.</text>
</comment>
<keyword evidence="1" id="KW-0812">Transmembrane</keyword>
<accession>A0A069QIY2</accession>
<keyword evidence="1" id="KW-1133">Transmembrane helix</keyword>
<reference evidence="2 3" key="1">
    <citation type="submission" date="2013-08" db="EMBL/GenBank/DDBJ databases">
        <authorList>
            <person name="Weinstock G."/>
            <person name="Sodergren E."/>
            <person name="Wylie T."/>
            <person name="Fulton L."/>
            <person name="Fulton R."/>
            <person name="Fronick C."/>
            <person name="O'Laughlin M."/>
            <person name="Godfrey J."/>
            <person name="Miner T."/>
            <person name="Herter B."/>
            <person name="Appelbaum E."/>
            <person name="Cordes M."/>
            <person name="Lek S."/>
            <person name="Wollam A."/>
            <person name="Pepin K.H."/>
            <person name="Palsikar V.B."/>
            <person name="Mitreva M."/>
            <person name="Wilson R.K."/>
        </authorList>
    </citation>
    <scope>NUCLEOTIDE SEQUENCE [LARGE SCALE GENOMIC DNA]</scope>
    <source>
        <strain evidence="2 3">ATCC 15930</strain>
    </source>
</reference>
<organism evidence="2 3">
    <name type="scientific">Hoylesella loescheii DSM 19665 = JCM 12249 = ATCC 15930</name>
    <dbReference type="NCBI Taxonomy" id="1122985"/>
    <lineage>
        <taxon>Bacteria</taxon>
        <taxon>Pseudomonadati</taxon>
        <taxon>Bacteroidota</taxon>
        <taxon>Bacteroidia</taxon>
        <taxon>Bacteroidales</taxon>
        <taxon>Prevotellaceae</taxon>
        <taxon>Hoylesella</taxon>
    </lineage>
</organism>
<proteinExistence type="predicted"/>
<evidence type="ECO:0008006" key="4">
    <source>
        <dbReference type="Google" id="ProtNLM"/>
    </source>
</evidence>
<dbReference type="AlphaFoldDB" id="A0A069QIY2"/>
<sequence length="335" mass="37166">MERKKRRISKGMAWSLVGAILLVGVLVYAIMCCFSSQRQMRNSVVVVEANLWYTVGASADKMVFFAEIAPDSTFATPSATLSPLLLTPHLTSGFWTNRFALLPSCSGRVVTAMPQGTANKGTLPADANTMVQKTLMKLVVQEKQLKREIKETDYYIKVHGMQDEGYTAVVAYAHKLKMRLTEVQKVGKRLAALRKEKQLRVLRHTRYAVHFDGKTLPAKCLREDLQWGLCLLQTIDGETPWRASTISVLPWGMSATGEVRVASVPGLGLEPLDTVKNSAAVWVANVEADTHLRMHTALGQPGSPVFSAWGRFVGMYNGRGIVPRHIIAKLLWNEK</sequence>
<dbReference type="EMBL" id="JNGW01000081">
    <property type="protein sequence ID" value="KDR52019.1"/>
    <property type="molecule type" value="Genomic_DNA"/>
</dbReference>
<dbReference type="Proteomes" id="UP000027442">
    <property type="component" value="Unassembled WGS sequence"/>
</dbReference>
<protein>
    <recommendedName>
        <fullName evidence="4">Serine protease</fullName>
    </recommendedName>
</protein>
<feature type="transmembrane region" description="Helical" evidence="1">
    <location>
        <begin position="12"/>
        <end position="31"/>
    </location>
</feature>
<dbReference type="RefSeq" id="WP_018967716.1">
    <property type="nucleotide sequence ID" value="NZ_KB899216.1"/>
</dbReference>
<keyword evidence="3" id="KW-1185">Reference proteome</keyword>
<dbReference type="HOGENOM" id="CLU_836398_0_0_10"/>
<dbReference type="Pfam" id="PF13365">
    <property type="entry name" value="Trypsin_2"/>
    <property type="match status" value="1"/>
</dbReference>
<keyword evidence="1" id="KW-0472">Membrane</keyword>
<name>A0A069QIY2_HOYLO</name>
<evidence type="ECO:0000256" key="1">
    <source>
        <dbReference type="SAM" id="Phobius"/>
    </source>
</evidence>